<feature type="compositionally biased region" description="Low complexity" evidence="1">
    <location>
        <begin position="32"/>
        <end position="56"/>
    </location>
</feature>
<evidence type="ECO:0000256" key="1">
    <source>
        <dbReference type="SAM" id="MobiDB-lite"/>
    </source>
</evidence>
<keyword evidence="3" id="KW-1185">Reference proteome</keyword>
<reference evidence="2 3" key="1">
    <citation type="journal article" date="2023" name="Life. Sci Alliance">
        <title>Evolutionary insights into 3D genome organization and epigenetic landscape of Vigna mungo.</title>
        <authorList>
            <person name="Junaid A."/>
            <person name="Singh B."/>
            <person name="Bhatia S."/>
        </authorList>
    </citation>
    <scope>NUCLEOTIDE SEQUENCE [LARGE SCALE GENOMIC DNA]</scope>
    <source>
        <strain evidence="2">Urdbean</strain>
    </source>
</reference>
<dbReference type="AlphaFoldDB" id="A0AAQ3S9P9"/>
<organism evidence="2 3">
    <name type="scientific">Vigna mungo</name>
    <name type="common">Black gram</name>
    <name type="synonym">Phaseolus mungo</name>
    <dbReference type="NCBI Taxonomy" id="3915"/>
    <lineage>
        <taxon>Eukaryota</taxon>
        <taxon>Viridiplantae</taxon>
        <taxon>Streptophyta</taxon>
        <taxon>Embryophyta</taxon>
        <taxon>Tracheophyta</taxon>
        <taxon>Spermatophyta</taxon>
        <taxon>Magnoliopsida</taxon>
        <taxon>eudicotyledons</taxon>
        <taxon>Gunneridae</taxon>
        <taxon>Pentapetalae</taxon>
        <taxon>rosids</taxon>
        <taxon>fabids</taxon>
        <taxon>Fabales</taxon>
        <taxon>Fabaceae</taxon>
        <taxon>Papilionoideae</taxon>
        <taxon>50 kb inversion clade</taxon>
        <taxon>NPAAA clade</taxon>
        <taxon>indigoferoid/millettioid clade</taxon>
        <taxon>Phaseoleae</taxon>
        <taxon>Vigna</taxon>
    </lineage>
</organism>
<dbReference type="EMBL" id="CP144700">
    <property type="protein sequence ID" value="WVZ24414.1"/>
    <property type="molecule type" value="Genomic_DNA"/>
</dbReference>
<sequence length="206" mass="20527">MTYLPTPKTTTTTTTTTTDALRGRAIPRHVSKSATPKARAASASASSSSTVASAHAIPREVTEPAANKAPTTASAAGIAASVAVPSQMAEIATLIARGTATARAIPPGAKSVPRATIAGGGTGLERGAVDSGDVNGLGLVIVAGGDSELDAIALEESAVTVGSDGGLMDEEILAAVVRLDEPEAFSIVEPLHNSSESFFRHGIGSI</sequence>
<evidence type="ECO:0000313" key="2">
    <source>
        <dbReference type="EMBL" id="WVZ24414.1"/>
    </source>
</evidence>
<feature type="compositionally biased region" description="Low complexity" evidence="1">
    <location>
        <begin position="9"/>
        <end position="18"/>
    </location>
</feature>
<accession>A0AAQ3S9P9</accession>
<evidence type="ECO:0000313" key="3">
    <source>
        <dbReference type="Proteomes" id="UP001374535"/>
    </source>
</evidence>
<gene>
    <name evidence="2" type="ORF">V8G54_002958</name>
</gene>
<name>A0AAQ3S9P9_VIGMU</name>
<protein>
    <submittedName>
        <fullName evidence="2">Uncharacterized protein</fullName>
    </submittedName>
</protein>
<proteinExistence type="predicted"/>
<feature type="region of interest" description="Disordered" evidence="1">
    <location>
        <begin position="1"/>
        <end position="68"/>
    </location>
</feature>
<dbReference type="Proteomes" id="UP001374535">
    <property type="component" value="Chromosome 1"/>
</dbReference>